<comment type="caution">
    <text evidence="2">The sequence shown here is derived from an EMBL/GenBank/DDBJ whole genome shotgun (WGS) entry which is preliminary data.</text>
</comment>
<feature type="region of interest" description="Disordered" evidence="1">
    <location>
        <begin position="79"/>
        <end position="98"/>
    </location>
</feature>
<gene>
    <name evidence="2" type="ORF">BIZ92_05875</name>
</gene>
<protein>
    <submittedName>
        <fullName evidence="2">Uncharacterized protein</fullName>
    </submittedName>
</protein>
<proteinExistence type="predicted"/>
<name>A0A1R1JYH0_ALCXX</name>
<reference evidence="2 3" key="1">
    <citation type="submission" date="2016-09" db="EMBL/GenBank/DDBJ databases">
        <title>Phylogenomics of Achromobacter.</title>
        <authorList>
            <person name="Jeukens J."/>
            <person name="Freschi L."/>
            <person name="Vincent A.T."/>
            <person name="Emond-Rheault J.-G."/>
            <person name="Kukavica-Ibrulj I."/>
            <person name="Charette S.J."/>
            <person name="Levesque R.C."/>
        </authorList>
    </citation>
    <scope>NUCLEOTIDE SEQUENCE [LARGE SCALE GENOMIC DNA]</scope>
    <source>
        <strain evidence="2 3">AUS488</strain>
    </source>
</reference>
<evidence type="ECO:0000313" key="2">
    <source>
        <dbReference type="EMBL" id="OMG92235.1"/>
    </source>
</evidence>
<accession>A0A1R1JYH0</accession>
<organism evidence="2 3">
    <name type="scientific">Alcaligenes xylosoxydans xylosoxydans</name>
    <name type="common">Achromobacter xylosoxidans</name>
    <dbReference type="NCBI Taxonomy" id="85698"/>
    <lineage>
        <taxon>Bacteria</taxon>
        <taxon>Pseudomonadati</taxon>
        <taxon>Pseudomonadota</taxon>
        <taxon>Betaproteobacteria</taxon>
        <taxon>Burkholderiales</taxon>
        <taxon>Alcaligenaceae</taxon>
        <taxon>Achromobacter</taxon>
    </lineage>
</organism>
<evidence type="ECO:0000256" key="1">
    <source>
        <dbReference type="SAM" id="MobiDB-lite"/>
    </source>
</evidence>
<sequence>MRREVIVVLGIVGVGATAAYGAQRSCGAGLGCSVVGGGAGSSEESSSPPQATSVAAASRTAARVLARLVEGMGRFLGKRRTDLAAKHRQDPSESRNAK</sequence>
<evidence type="ECO:0000313" key="3">
    <source>
        <dbReference type="Proteomes" id="UP000187251"/>
    </source>
</evidence>
<dbReference type="AlphaFoldDB" id="A0A1R1JYH0"/>
<dbReference type="EMBL" id="MJMN01000002">
    <property type="protein sequence ID" value="OMG92235.1"/>
    <property type="molecule type" value="Genomic_DNA"/>
</dbReference>
<dbReference type="Proteomes" id="UP000187251">
    <property type="component" value="Unassembled WGS sequence"/>
</dbReference>